<organism evidence="4 5">
    <name type="scientific">Eiseniibacteriota bacterium</name>
    <dbReference type="NCBI Taxonomy" id="2212470"/>
    <lineage>
        <taxon>Bacteria</taxon>
        <taxon>Candidatus Eiseniibacteriota</taxon>
    </lineage>
</organism>
<dbReference type="EMBL" id="JABDJR010000468">
    <property type="protein sequence ID" value="NNF07400.1"/>
    <property type="molecule type" value="Genomic_DNA"/>
</dbReference>
<proteinExistence type="predicted"/>
<feature type="domain" description="Tryptophan synthase beta chain-like PALP" evidence="3">
    <location>
        <begin position="1"/>
        <end position="186"/>
    </location>
</feature>
<dbReference type="AlphaFoldDB" id="A0A7Y2H2U5"/>
<evidence type="ECO:0000313" key="5">
    <source>
        <dbReference type="Proteomes" id="UP000547674"/>
    </source>
</evidence>
<dbReference type="InterPro" id="IPR036052">
    <property type="entry name" value="TrpB-like_PALP_sf"/>
</dbReference>
<comment type="cofactor">
    <cofactor evidence="1">
        <name>pyridoxal 5'-phosphate</name>
        <dbReference type="ChEBI" id="CHEBI:597326"/>
    </cofactor>
</comment>
<evidence type="ECO:0000313" key="4">
    <source>
        <dbReference type="EMBL" id="NNF07400.1"/>
    </source>
</evidence>
<dbReference type="InterPro" id="IPR001926">
    <property type="entry name" value="TrpB-like_PALP"/>
</dbReference>
<gene>
    <name evidence="4" type="ORF">HKN21_11615</name>
</gene>
<evidence type="ECO:0000256" key="1">
    <source>
        <dbReference type="ARBA" id="ARBA00001933"/>
    </source>
</evidence>
<keyword evidence="2" id="KW-0663">Pyridoxal phosphate</keyword>
<sequence>IRAFGAELVAEGDRSDAALRAKQDGESFFFSHVYHPAFRGGTMQSGLEVLQHPDSKEATRWIVPVGNGSLLLGLLAALRVHNRTDIEVIAVQASVCAGLLRPGQSSPSRATGIAIADPPRRNEMLRELEAQGGHIQEATEDELLAAEQRLAQIGILAEPASAACEVVVQRLADAGGKRPSVAWLTGSGDRV</sequence>
<feature type="non-terminal residue" evidence="4">
    <location>
        <position position="1"/>
    </location>
</feature>
<evidence type="ECO:0000256" key="2">
    <source>
        <dbReference type="ARBA" id="ARBA00022898"/>
    </source>
</evidence>
<accession>A0A7Y2H2U5</accession>
<comment type="caution">
    <text evidence="4">The sequence shown here is derived from an EMBL/GenBank/DDBJ whole genome shotgun (WGS) entry which is preliminary data.</text>
</comment>
<dbReference type="Pfam" id="PF00291">
    <property type="entry name" value="PALP"/>
    <property type="match status" value="1"/>
</dbReference>
<reference evidence="4 5" key="1">
    <citation type="submission" date="2020-03" db="EMBL/GenBank/DDBJ databases">
        <title>Metabolic flexibility allows generalist bacteria to become dominant in a frequently disturbed ecosystem.</title>
        <authorList>
            <person name="Chen Y.-J."/>
            <person name="Leung P.M."/>
            <person name="Bay S.K."/>
            <person name="Hugenholtz P."/>
            <person name="Kessler A.J."/>
            <person name="Shelley G."/>
            <person name="Waite D.W."/>
            <person name="Cook P.L."/>
            <person name="Greening C."/>
        </authorList>
    </citation>
    <scope>NUCLEOTIDE SEQUENCE [LARGE SCALE GENOMIC DNA]</scope>
    <source>
        <strain evidence="4">SS_bin_28</strain>
    </source>
</reference>
<evidence type="ECO:0000259" key="3">
    <source>
        <dbReference type="Pfam" id="PF00291"/>
    </source>
</evidence>
<dbReference type="Proteomes" id="UP000547674">
    <property type="component" value="Unassembled WGS sequence"/>
</dbReference>
<protein>
    <submittedName>
        <fullName evidence="4">Pyridoxal-phosphate dependent enzyme</fullName>
    </submittedName>
</protein>
<dbReference type="Gene3D" id="3.40.50.1100">
    <property type="match status" value="2"/>
</dbReference>
<dbReference type="SUPFAM" id="SSF53686">
    <property type="entry name" value="Tryptophan synthase beta subunit-like PLP-dependent enzymes"/>
    <property type="match status" value="1"/>
</dbReference>
<name>A0A7Y2H2U5_UNCEI</name>